<reference evidence="10" key="1">
    <citation type="submission" date="2019-09" db="EMBL/GenBank/DDBJ databases">
        <title>Characterisation of the sponge microbiome using genome-centric metagenomics.</title>
        <authorList>
            <person name="Engelberts J.P."/>
            <person name="Robbins S.J."/>
            <person name="De Goeij J.M."/>
            <person name="Aranda M."/>
            <person name="Bell S.C."/>
            <person name="Webster N.S."/>
        </authorList>
    </citation>
    <scope>NUCLEOTIDE SEQUENCE</scope>
    <source>
        <strain evidence="10">SB0661_bin_32</strain>
    </source>
</reference>
<dbReference type="GO" id="GO:0008033">
    <property type="term" value="P:tRNA processing"/>
    <property type="evidence" value="ECO:0007669"/>
    <property type="project" value="UniProtKB-UniRule"/>
</dbReference>
<evidence type="ECO:0000259" key="9">
    <source>
        <dbReference type="Pfam" id="PF03725"/>
    </source>
</evidence>
<evidence type="ECO:0000259" key="8">
    <source>
        <dbReference type="Pfam" id="PF01138"/>
    </source>
</evidence>
<feature type="domain" description="Exoribonuclease phosphorolytic" evidence="9">
    <location>
        <begin position="159"/>
        <end position="221"/>
    </location>
</feature>
<feature type="binding site" evidence="7">
    <location>
        <begin position="124"/>
        <end position="126"/>
    </location>
    <ligand>
        <name>phosphate</name>
        <dbReference type="ChEBI" id="CHEBI:43474"/>
        <note>substrate</note>
    </ligand>
</feature>
<keyword evidence="5 7" id="KW-0548">Nucleotidyltransferase</keyword>
<dbReference type="InterPro" id="IPR018336">
    <property type="entry name" value="RNase_PH_CS"/>
</dbReference>
<dbReference type="EMBL" id="VXMH01000065">
    <property type="protein sequence ID" value="MYC95740.1"/>
    <property type="molecule type" value="Genomic_DNA"/>
</dbReference>
<dbReference type="AlphaFoldDB" id="A0A6B1D6Y3"/>
<dbReference type="NCBIfam" id="TIGR01966">
    <property type="entry name" value="RNasePH"/>
    <property type="match status" value="1"/>
</dbReference>
<keyword evidence="3 7" id="KW-0820">tRNA-binding</keyword>
<dbReference type="InterPro" id="IPR027408">
    <property type="entry name" value="PNPase/RNase_PH_dom_sf"/>
</dbReference>
<evidence type="ECO:0000256" key="7">
    <source>
        <dbReference type="HAMAP-Rule" id="MF_00564"/>
    </source>
</evidence>
<dbReference type="SUPFAM" id="SSF55666">
    <property type="entry name" value="Ribonuclease PH domain 2-like"/>
    <property type="match status" value="1"/>
</dbReference>
<dbReference type="Pfam" id="PF03725">
    <property type="entry name" value="RNase_PH_C"/>
    <property type="match status" value="1"/>
</dbReference>
<evidence type="ECO:0000313" key="10">
    <source>
        <dbReference type="EMBL" id="MYC95740.1"/>
    </source>
</evidence>
<evidence type="ECO:0000256" key="6">
    <source>
        <dbReference type="ARBA" id="ARBA00022884"/>
    </source>
</evidence>
<dbReference type="GO" id="GO:0016075">
    <property type="term" value="P:rRNA catabolic process"/>
    <property type="evidence" value="ECO:0007669"/>
    <property type="project" value="UniProtKB-UniRule"/>
</dbReference>
<dbReference type="GO" id="GO:0000049">
    <property type="term" value="F:tRNA binding"/>
    <property type="evidence" value="ECO:0007669"/>
    <property type="project" value="UniProtKB-UniRule"/>
</dbReference>
<gene>
    <name evidence="7" type="primary">rph</name>
    <name evidence="10" type="ORF">F4X14_12300</name>
</gene>
<dbReference type="PANTHER" id="PTHR11953:SF0">
    <property type="entry name" value="EXOSOME COMPLEX COMPONENT RRP41"/>
    <property type="match status" value="1"/>
</dbReference>
<dbReference type="InterPro" id="IPR015847">
    <property type="entry name" value="ExoRNase_PH_dom2"/>
</dbReference>
<accession>A0A6B1D6Y3</accession>
<dbReference type="SUPFAM" id="SSF54211">
    <property type="entry name" value="Ribosomal protein S5 domain 2-like"/>
    <property type="match status" value="1"/>
</dbReference>
<proteinExistence type="inferred from homology"/>
<comment type="similarity">
    <text evidence="1 7">Belongs to the RNase PH family.</text>
</comment>
<dbReference type="EC" id="2.7.7.56" evidence="7"/>
<dbReference type="CDD" id="cd11362">
    <property type="entry name" value="RNase_PH_bact"/>
    <property type="match status" value="1"/>
</dbReference>
<sequence>MAAKQRAENELRPVRFELDYILHPEGSVLISMGNTKVLCNATVEERLPRWLHRSSHRHGWVTAEYAMLPRSTHQRVDRETMRPKGRTQEITRLIGRSLRAAVDLDKLGERQIIVDCDVIQADGGTRTAAITGGYVALALAVKRLERKKRAKPGTLIRQVAAVSVGILNGKAFLDLDYQMDQNADVDFNVVMTDGGEFVEAQGTAEGEPFSKGALNAMMLLAEMGIEELLRLQKSALAEAGY</sequence>
<dbReference type="InterPro" id="IPR002381">
    <property type="entry name" value="RNase_PH_bac-type"/>
</dbReference>
<comment type="subunit">
    <text evidence="7">Homohexameric ring arranged as a trimer of dimers.</text>
</comment>
<keyword evidence="2 7" id="KW-0698">rRNA processing</keyword>
<keyword evidence="4 7" id="KW-0819">tRNA processing</keyword>
<dbReference type="InterPro" id="IPR050080">
    <property type="entry name" value="RNase_PH"/>
</dbReference>
<dbReference type="PROSITE" id="PS01277">
    <property type="entry name" value="RIBONUCLEASE_PH"/>
    <property type="match status" value="1"/>
</dbReference>
<feature type="binding site" evidence="7">
    <location>
        <position position="86"/>
    </location>
    <ligand>
        <name>phosphate</name>
        <dbReference type="ChEBI" id="CHEBI:43474"/>
        <note>substrate</note>
    </ligand>
</feature>
<comment type="caution">
    <text evidence="10">The sequence shown here is derived from an EMBL/GenBank/DDBJ whole genome shotgun (WGS) entry which is preliminary data.</text>
</comment>
<dbReference type="Pfam" id="PF01138">
    <property type="entry name" value="RNase_PH"/>
    <property type="match status" value="1"/>
</dbReference>
<dbReference type="GO" id="GO:0000175">
    <property type="term" value="F:3'-5'-RNA exonuclease activity"/>
    <property type="evidence" value="ECO:0007669"/>
    <property type="project" value="UniProtKB-UniRule"/>
</dbReference>
<dbReference type="GO" id="GO:0031125">
    <property type="term" value="P:rRNA 3'-end processing"/>
    <property type="evidence" value="ECO:0007669"/>
    <property type="project" value="UniProtKB-ARBA"/>
</dbReference>
<name>A0A6B1D6Y3_9CHLR</name>
<evidence type="ECO:0000256" key="2">
    <source>
        <dbReference type="ARBA" id="ARBA00022552"/>
    </source>
</evidence>
<dbReference type="GO" id="GO:0009022">
    <property type="term" value="F:tRNA nucleotidyltransferase activity"/>
    <property type="evidence" value="ECO:0007669"/>
    <property type="project" value="UniProtKB-UniRule"/>
</dbReference>
<evidence type="ECO:0000256" key="5">
    <source>
        <dbReference type="ARBA" id="ARBA00022695"/>
    </source>
</evidence>
<dbReference type="InterPro" id="IPR036345">
    <property type="entry name" value="ExoRNase_PH_dom2_sf"/>
</dbReference>
<evidence type="ECO:0000256" key="1">
    <source>
        <dbReference type="ARBA" id="ARBA00006678"/>
    </source>
</evidence>
<organism evidence="10">
    <name type="scientific">Caldilineaceae bacterium SB0661_bin_32</name>
    <dbReference type="NCBI Taxonomy" id="2605255"/>
    <lineage>
        <taxon>Bacteria</taxon>
        <taxon>Bacillati</taxon>
        <taxon>Chloroflexota</taxon>
        <taxon>Caldilineae</taxon>
        <taxon>Caldilineales</taxon>
        <taxon>Caldilineaceae</taxon>
    </lineage>
</organism>
<comment type="catalytic activity">
    <reaction evidence="7">
        <text>tRNA(n+1) + phosphate = tRNA(n) + a ribonucleoside 5'-diphosphate</text>
        <dbReference type="Rhea" id="RHEA:10628"/>
        <dbReference type="Rhea" id="RHEA-COMP:17343"/>
        <dbReference type="Rhea" id="RHEA-COMP:17344"/>
        <dbReference type="ChEBI" id="CHEBI:43474"/>
        <dbReference type="ChEBI" id="CHEBI:57930"/>
        <dbReference type="ChEBI" id="CHEBI:173114"/>
        <dbReference type="EC" id="2.7.7.56"/>
    </reaction>
</comment>
<dbReference type="FunFam" id="3.30.230.70:FF:000003">
    <property type="entry name" value="Ribonuclease PH"/>
    <property type="match status" value="1"/>
</dbReference>
<comment type="function">
    <text evidence="7">Phosphorolytic 3'-5' exoribonuclease that plays an important role in tRNA 3'-end maturation. Removes nucleotide residues following the 3'-CCA terminus of tRNAs; can also add nucleotides to the ends of RNA molecules by using nucleoside diphosphates as substrates, but this may not be physiologically important. Probably plays a role in initiation of 16S rRNA degradation (leading to ribosome degradation) during starvation.</text>
</comment>
<protein>
    <recommendedName>
        <fullName evidence="7">Ribonuclease PH</fullName>
        <shortName evidence="7">RNase PH</shortName>
        <ecNumber evidence="7">2.7.7.56</ecNumber>
    </recommendedName>
    <alternativeName>
        <fullName evidence="7">tRNA nucleotidyltransferase</fullName>
    </alternativeName>
</protein>
<evidence type="ECO:0000256" key="4">
    <source>
        <dbReference type="ARBA" id="ARBA00022694"/>
    </source>
</evidence>
<dbReference type="Gene3D" id="3.30.230.70">
    <property type="entry name" value="GHMP Kinase, N-terminal domain"/>
    <property type="match status" value="1"/>
</dbReference>
<dbReference type="PANTHER" id="PTHR11953">
    <property type="entry name" value="EXOSOME COMPLEX COMPONENT"/>
    <property type="match status" value="1"/>
</dbReference>
<keyword evidence="7 10" id="KW-0808">Transferase</keyword>
<feature type="domain" description="Exoribonuclease phosphorolytic" evidence="8">
    <location>
        <begin position="10"/>
        <end position="140"/>
    </location>
</feature>
<dbReference type="HAMAP" id="MF_00564">
    <property type="entry name" value="RNase_PH"/>
    <property type="match status" value="1"/>
</dbReference>
<keyword evidence="6" id="KW-0694">RNA-binding</keyword>
<evidence type="ECO:0000256" key="3">
    <source>
        <dbReference type="ARBA" id="ARBA00022555"/>
    </source>
</evidence>
<dbReference type="InterPro" id="IPR020568">
    <property type="entry name" value="Ribosomal_Su5_D2-typ_SF"/>
</dbReference>
<dbReference type="InterPro" id="IPR001247">
    <property type="entry name" value="ExoRNase_PH_dom1"/>
</dbReference>